<proteinExistence type="predicted"/>
<dbReference type="EMBL" id="CAWUOM010000079">
    <property type="protein sequence ID" value="CAK7270852.1"/>
    <property type="molecule type" value="Genomic_DNA"/>
</dbReference>
<feature type="region of interest" description="Disordered" evidence="3">
    <location>
        <begin position="124"/>
        <end position="155"/>
    </location>
</feature>
<dbReference type="SMART" id="SM00360">
    <property type="entry name" value="RRM"/>
    <property type="match status" value="1"/>
</dbReference>
<feature type="compositionally biased region" description="Pro residues" evidence="3">
    <location>
        <begin position="14"/>
        <end position="23"/>
    </location>
</feature>
<feature type="region of interest" description="Disordered" evidence="3">
    <location>
        <begin position="338"/>
        <end position="424"/>
    </location>
</feature>
<accession>A0ABP0DUA1</accession>
<evidence type="ECO:0000256" key="1">
    <source>
        <dbReference type="ARBA" id="ARBA00022884"/>
    </source>
</evidence>
<dbReference type="InterPro" id="IPR050825">
    <property type="entry name" value="RBM42_RBP45_47-like"/>
</dbReference>
<feature type="domain" description="RRM" evidence="4">
    <location>
        <begin position="255"/>
        <end position="333"/>
    </location>
</feature>
<dbReference type="InterPro" id="IPR035979">
    <property type="entry name" value="RBD_domain_sf"/>
</dbReference>
<dbReference type="PROSITE" id="PS50102">
    <property type="entry name" value="RRM"/>
    <property type="match status" value="1"/>
</dbReference>
<feature type="compositionally biased region" description="Low complexity" evidence="3">
    <location>
        <begin position="130"/>
        <end position="144"/>
    </location>
</feature>
<name>A0ABP0DUA1_9PEZI</name>
<keyword evidence="6" id="KW-1185">Reference proteome</keyword>
<dbReference type="Pfam" id="PF00076">
    <property type="entry name" value="RRM_1"/>
    <property type="match status" value="1"/>
</dbReference>
<dbReference type="PANTHER" id="PTHR47640">
    <property type="entry name" value="TRNA SELENOCYSTEINE 1-ASSOCIATED PROTEIN 1-RELATED-RELATED"/>
    <property type="match status" value="1"/>
</dbReference>
<dbReference type="InterPro" id="IPR012677">
    <property type="entry name" value="Nucleotide-bd_a/b_plait_sf"/>
</dbReference>
<organism evidence="5 6">
    <name type="scientific">Sporothrix epigloea</name>
    <dbReference type="NCBI Taxonomy" id="1892477"/>
    <lineage>
        <taxon>Eukaryota</taxon>
        <taxon>Fungi</taxon>
        <taxon>Dikarya</taxon>
        <taxon>Ascomycota</taxon>
        <taxon>Pezizomycotina</taxon>
        <taxon>Sordariomycetes</taxon>
        <taxon>Sordariomycetidae</taxon>
        <taxon>Ophiostomatales</taxon>
        <taxon>Ophiostomataceae</taxon>
        <taxon>Sporothrix</taxon>
    </lineage>
</organism>
<feature type="compositionally biased region" description="Polar residues" evidence="3">
    <location>
        <begin position="24"/>
        <end position="46"/>
    </location>
</feature>
<evidence type="ECO:0000313" key="6">
    <source>
        <dbReference type="Proteomes" id="UP001642501"/>
    </source>
</evidence>
<dbReference type="PANTHER" id="PTHR47640:SF11">
    <property type="entry name" value="RNA-BINDING PROTEIN 42"/>
    <property type="match status" value="1"/>
</dbReference>
<evidence type="ECO:0000259" key="4">
    <source>
        <dbReference type="PROSITE" id="PS50102"/>
    </source>
</evidence>
<protein>
    <recommendedName>
        <fullName evidence="4">RRM domain-containing protein</fullName>
    </recommendedName>
</protein>
<evidence type="ECO:0000256" key="2">
    <source>
        <dbReference type="PROSITE-ProRule" id="PRU00176"/>
    </source>
</evidence>
<feature type="compositionally biased region" description="Polar residues" evidence="3">
    <location>
        <begin position="376"/>
        <end position="385"/>
    </location>
</feature>
<keyword evidence="1 2" id="KW-0694">RNA-binding</keyword>
<comment type="caution">
    <text evidence="5">The sequence shown here is derived from an EMBL/GenBank/DDBJ whole genome shotgun (WGS) entry which is preliminary data.</text>
</comment>
<reference evidence="5 6" key="1">
    <citation type="submission" date="2024-01" db="EMBL/GenBank/DDBJ databases">
        <authorList>
            <person name="Allen C."/>
            <person name="Tagirdzhanova G."/>
        </authorList>
    </citation>
    <scope>NUCLEOTIDE SEQUENCE [LARGE SCALE GENOMIC DNA]</scope>
    <source>
        <strain evidence="5 6">CBS 573.63</strain>
    </source>
</reference>
<dbReference type="Gene3D" id="3.30.70.330">
    <property type="match status" value="1"/>
</dbReference>
<feature type="compositionally biased region" description="Basic residues" evidence="3">
    <location>
        <begin position="412"/>
        <end position="424"/>
    </location>
</feature>
<dbReference type="Proteomes" id="UP001642501">
    <property type="component" value="Unassembled WGS sequence"/>
</dbReference>
<dbReference type="InterPro" id="IPR000504">
    <property type="entry name" value="RRM_dom"/>
</dbReference>
<sequence>MAFSGPPGVNAPHPSLPARPPPSTGSAPSIYSAAPSQATNASSTPFSYYGAAAPTAAGQQQPKPGFSRTYAPVAGGYSNNAYNNNNNSYIQQPQTTGYGTQYTAQYGPATIPTAVASPAVTPVQNPFPISQGPQQPPSYQQGYSSGRGGGSGYLLNQNNSSNSYATGVAGAAGTAYGTAYGPSFGQSYGPNYGQAVTSSHVTDASIVDHAAATATQDATATDEADTKKRTHTVYRSGGGKTWTDDSLLEWDPNHPRLFVGNLAGEVTDDTLLKAFAKWRSVQKALVKRDKWTKKSRGYGFVSFSDADDFFQAAKEMNGKYIGSHPVVVRKSTTDIKAASFQDESGRGGHGGGDKYNNNRGKKYNSRKNGGAYAGSATHSGTSTPVEASGSGISGSKVAHARALGPVSSGVQKTKKKKNGLKLLG</sequence>
<evidence type="ECO:0000256" key="3">
    <source>
        <dbReference type="SAM" id="MobiDB-lite"/>
    </source>
</evidence>
<dbReference type="SUPFAM" id="SSF54928">
    <property type="entry name" value="RNA-binding domain, RBD"/>
    <property type="match status" value="1"/>
</dbReference>
<gene>
    <name evidence="5" type="ORF">SEPCBS57363_004314</name>
</gene>
<evidence type="ECO:0000313" key="5">
    <source>
        <dbReference type="EMBL" id="CAK7270852.1"/>
    </source>
</evidence>
<feature type="region of interest" description="Disordered" evidence="3">
    <location>
        <begin position="1"/>
        <end position="49"/>
    </location>
</feature>